<dbReference type="Proteomes" id="UP000616769">
    <property type="component" value="Unassembled WGS sequence"/>
</dbReference>
<dbReference type="SUPFAM" id="SSF158745">
    <property type="entry name" value="LanC-like"/>
    <property type="match status" value="1"/>
</dbReference>
<sequence length="407" mass="46655">MSRYFKNPYETVAVAGDFYLESDRTLTEKYRDKIKNHFIQLFQQWENNIRLNLRDTSVYTGTAGIALLYLKVYESKIFTESDRYLLKASEIVENSLKNFQTITVPTFLCGEVGLLTVAVLINYHLKKDYYKFLKIIVEISSNIIHQSSSSNRIPDEVLYGRSGYLYSLYLLRLKIPETKALITDDLIRSIVVEIIDSGLRTSKLLDNNFPLTYFWYKEAYVGAAHGYAGILYMLLQSADLIDDNQKLNLIKPTIDYIVSVQFPSGNFPAVLCDEEDKLVHWCHGSPGLIYLLSSACKHFDQSDRYLQSALLACENIWKKGLLKKGYGLCHGTAGNGYAFLRLFSLTKDPKHLFRALKFAEWCFDYGIHGCRTPDNPFSLFEGMAGTLYYLLDLLNPLDAKFPSFQLD</sequence>
<dbReference type="CDD" id="cd04794">
    <property type="entry name" value="euk_LANCL"/>
    <property type="match status" value="1"/>
</dbReference>
<dbReference type="InterPro" id="IPR012341">
    <property type="entry name" value="6hp_glycosidase-like_sf"/>
</dbReference>
<evidence type="ECO:0000313" key="4">
    <source>
        <dbReference type="Proteomes" id="UP000616769"/>
    </source>
</evidence>
<feature type="binding site" evidence="2">
    <location>
        <position position="282"/>
    </location>
    <ligand>
        <name>Zn(2+)</name>
        <dbReference type="ChEBI" id="CHEBI:29105"/>
    </ligand>
</feature>
<dbReference type="GO" id="GO:0005886">
    <property type="term" value="C:plasma membrane"/>
    <property type="evidence" value="ECO:0007669"/>
    <property type="project" value="TreeGrafter"/>
</dbReference>
<dbReference type="AlphaFoldDB" id="A0A132A526"/>
<dbReference type="Pfam" id="PF05147">
    <property type="entry name" value="LANC_like"/>
    <property type="match status" value="1"/>
</dbReference>
<feature type="binding site" evidence="2">
    <location>
        <position position="329"/>
    </location>
    <ligand>
        <name>Zn(2+)</name>
        <dbReference type="ChEBI" id="CHEBI:29105"/>
    </ligand>
</feature>
<comment type="caution">
    <text evidence="3">The sequence shown here is derived from an EMBL/GenBank/DDBJ whole genome shotgun (WGS) entry which is preliminary data.</text>
</comment>
<dbReference type="PANTHER" id="PTHR12736">
    <property type="entry name" value="LANC-LIKE PROTEIN"/>
    <property type="match status" value="1"/>
</dbReference>
<dbReference type="InterPro" id="IPR020464">
    <property type="entry name" value="LanC-like_prot_euk"/>
</dbReference>
<evidence type="ECO:0000313" key="3">
    <source>
        <dbReference type="EMBL" id="KPM05745.1"/>
    </source>
</evidence>
<dbReference type="PRINTS" id="PR01951">
    <property type="entry name" value="LANCEUKARYTE"/>
</dbReference>
<dbReference type="EMBL" id="JXLN01010455">
    <property type="protein sequence ID" value="KPM05745.1"/>
    <property type="molecule type" value="Genomic_DNA"/>
</dbReference>
<name>A0A132A526_SARSC</name>
<keyword evidence="2" id="KW-0862">Zinc</keyword>
<feature type="binding site" evidence="2">
    <location>
        <position position="330"/>
    </location>
    <ligand>
        <name>Zn(2+)</name>
        <dbReference type="ChEBI" id="CHEBI:29105"/>
    </ligand>
</feature>
<dbReference type="VEuPathDB" id="VectorBase:SSCA000505"/>
<dbReference type="OMA" id="CKAAQVY"/>
<dbReference type="PRINTS" id="PR01950">
    <property type="entry name" value="LANCSUPER"/>
</dbReference>
<proteinExistence type="inferred from homology"/>
<reference evidence="3 4" key="1">
    <citation type="journal article" date="2015" name="Parasit. Vectors">
        <title>Draft genome of the scabies mite.</title>
        <authorList>
            <person name="Rider S.D.Jr."/>
            <person name="Morgan M.S."/>
            <person name="Arlian L.G."/>
        </authorList>
    </citation>
    <scope>NUCLEOTIDE SEQUENCE [LARGE SCALE GENOMIC DNA]</scope>
    <source>
        <strain evidence="3">Arlian Lab</strain>
    </source>
</reference>
<protein>
    <submittedName>
        <fullName evidence="3">LanC-like protein 2-like protein</fullName>
    </submittedName>
</protein>
<organism evidence="3 4">
    <name type="scientific">Sarcoptes scabiei</name>
    <name type="common">Itch mite</name>
    <name type="synonym">Acarus scabiei</name>
    <dbReference type="NCBI Taxonomy" id="52283"/>
    <lineage>
        <taxon>Eukaryota</taxon>
        <taxon>Metazoa</taxon>
        <taxon>Ecdysozoa</taxon>
        <taxon>Arthropoda</taxon>
        <taxon>Chelicerata</taxon>
        <taxon>Arachnida</taxon>
        <taxon>Acari</taxon>
        <taxon>Acariformes</taxon>
        <taxon>Sarcoptiformes</taxon>
        <taxon>Astigmata</taxon>
        <taxon>Psoroptidia</taxon>
        <taxon>Sarcoptoidea</taxon>
        <taxon>Sarcoptidae</taxon>
        <taxon>Sarcoptinae</taxon>
        <taxon>Sarcoptes</taxon>
    </lineage>
</organism>
<dbReference type="PANTHER" id="PTHR12736:SF21">
    <property type="entry name" value="LANC-LIKE PROTEIN 2"/>
    <property type="match status" value="1"/>
</dbReference>
<gene>
    <name evidence="3" type="ORF">QR98_0042140</name>
</gene>
<dbReference type="GO" id="GO:0005975">
    <property type="term" value="P:carbohydrate metabolic process"/>
    <property type="evidence" value="ECO:0007669"/>
    <property type="project" value="InterPro"/>
</dbReference>
<dbReference type="SMART" id="SM01260">
    <property type="entry name" value="LANC_like"/>
    <property type="match status" value="1"/>
</dbReference>
<accession>A0A132A526</accession>
<dbReference type="GO" id="GO:0031179">
    <property type="term" value="P:peptide modification"/>
    <property type="evidence" value="ECO:0007669"/>
    <property type="project" value="InterPro"/>
</dbReference>
<evidence type="ECO:0000256" key="2">
    <source>
        <dbReference type="PIRSR" id="PIRSR607822-1"/>
    </source>
</evidence>
<evidence type="ECO:0000256" key="1">
    <source>
        <dbReference type="ARBA" id="ARBA00007179"/>
    </source>
</evidence>
<dbReference type="InterPro" id="IPR007822">
    <property type="entry name" value="LANC-like"/>
</dbReference>
<dbReference type="GO" id="GO:0046872">
    <property type="term" value="F:metal ion binding"/>
    <property type="evidence" value="ECO:0007669"/>
    <property type="project" value="UniProtKB-KW"/>
</dbReference>
<keyword evidence="2" id="KW-0479">Metal-binding</keyword>
<comment type="similarity">
    <text evidence="1">Belongs to the LanC-like protein family.</text>
</comment>
<dbReference type="OrthoDB" id="10257263at2759"/>
<dbReference type="Gene3D" id="1.50.10.10">
    <property type="match status" value="1"/>
</dbReference>